<proteinExistence type="predicted"/>
<dbReference type="Proteomes" id="UP001354931">
    <property type="component" value="Unassembled WGS sequence"/>
</dbReference>
<dbReference type="InterPro" id="IPR000182">
    <property type="entry name" value="GNAT_dom"/>
</dbReference>
<feature type="domain" description="N-acetyltransferase" evidence="1">
    <location>
        <begin position="29"/>
        <end position="192"/>
    </location>
</feature>
<dbReference type="EMBL" id="JAOZYC010000210">
    <property type="protein sequence ID" value="MEB8344249.1"/>
    <property type="molecule type" value="Genomic_DNA"/>
</dbReference>
<dbReference type="InterPro" id="IPR016181">
    <property type="entry name" value="Acyl_CoA_acyltransferase"/>
</dbReference>
<keyword evidence="3" id="KW-1185">Reference proteome</keyword>
<comment type="caution">
    <text evidence="2">The sequence shown here is derived from an EMBL/GenBank/DDBJ whole genome shotgun (WGS) entry which is preliminary data.</text>
</comment>
<dbReference type="InterPro" id="IPR051908">
    <property type="entry name" value="Ribosomal_N-acetyltransferase"/>
</dbReference>
<evidence type="ECO:0000313" key="2">
    <source>
        <dbReference type="EMBL" id="MEB8344249.1"/>
    </source>
</evidence>
<dbReference type="RefSeq" id="WP_326024100.1">
    <property type="nucleotide sequence ID" value="NZ_JAOZYC010000210.1"/>
</dbReference>
<dbReference type="CDD" id="cd04301">
    <property type="entry name" value="NAT_SF"/>
    <property type="match status" value="1"/>
</dbReference>
<protein>
    <submittedName>
        <fullName evidence="2">GNAT family N-acetyltransferase</fullName>
    </submittedName>
</protein>
<dbReference type="Gene3D" id="3.40.630.30">
    <property type="match status" value="1"/>
</dbReference>
<evidence type="ECO:0000313" key="3">
    <source>
        <dbReference type="Proteomes" id="UP001354931"/>
    </source>
</evidence>
<dbReference type="PROSITE" id="PS51186">
    <property type="entry name" value="GNAT"/>
    <property type="match status" value="1"/>
</dbReference>
<dbReference type="PANTHER" id="PTHR43441:SF10">
    <property type="entry name" value="ACETYLTRANSFERASE"/>
    <property type="match status" value="1"/>
</dbReference>
<accession>A0ABU6FJT0</accession>
<dbReference type="PANTHER" id="PTHR43441">
    <property type="entry name" value="RIBOSOMAL-PROTEIN-SERINE ACETYLTRANSFERASE"/>
    <property type="match status" value="1"/>
</dbReference>
<gene>
    <name evidence="2" type="ORF">OKJ99_42925</name>
</gene>
<evidence type="ECO:0000259" key="1">
    <source>
        <dbReference type="PROSITE" id="PS51186"/>
    </source>
</evidence>
<sequence>MPIDILPIIPPGTLAKDPQPTLHSADGELVLRTPEFTDAPAIHEAFQDPALRYWHIRGMDSVDEARGWVESTHEGWREETAAQWFVAGAADGAPLGRMALRQMNLMEGVAEVGYWVLPSARGLGVAPRALAAMTDWALDAGFHRIDLLHSTRNEPSCKVALKADYPLEGTRRSSALHTDGWHDMHVHVRINA</sequence>
<dbReference type="SUPFAM" id="SSF55729">
    <property type="entry name" value="Acyl-CoA N-acyltransferases (Nat)"/>
    <property type="match status" value="1"/>
</dbReference>
<organism evidence="2 3">
    <name type="scientific">Streptomyces endophyticus</name>
    <dbReference type="NCBI Taxonomy" id="714166"/>
    <lineage>
        <taxon>Bacteria</taxon>
        <taxon>Bacillati</taxon>
        <taxon>Actinomycetota</taxon>
        <taxon>Actinomycetes</taxon>
        <taxon>Kitasatosporales</taxon>
        <taxon>Streptomycetaceae</taxon>
        <taxon>Streptomyces</taxon>
    </lineage>
</organism>
<name>A0ABU6FJT0_9ACTN</name>
<reference evidence="2 3" key="1">
    <citation type="submission" date="2022-10" db="EMBL/GenBank/DDBJ databases">
        <authorList>
            <person name="Xie J."/>
            <person name="Shen N."/>
        </authorList>
    </citation>
    <scope>NUCLEOTIDE SEQUENCE [LARGE SCALE GENOMIC DNA]</scope>
    <source>
        <strain evidence="2 3">YIM65594</strain>
    </source>
</reference>
<dbReference type="Pfam" id="PF13302">
    <property type="entry name" value="Acetyltransf_3"/>
    <property type="match status" value="1"/>
</dbReference>